<dbReference type="GO" id="GO:0010468">
    <property type="term" value="P:regulation of gene expression"/>
    <property type="evidence" value="ECO:0007669"/>
    <property type="project" value="InterPro"/>
</dbReference>
<organism evidence="6 7">
    <name type="scientific">Meloidogyne graminicola</name>
    <dbReference type="NCBI Taxonomy" id="189291"/>
    <lineage>
        <taxon>Eukaryota</taxon>
        <taxon>Metazoa</taxon>
        <taxon>Ecdysozoa</taxon>
        <taxon>Nematoda</taxon>
        <taxon>Chromadorea</taxon>
        <taxon>Rhabditida</taxon>
        <taxon>Tylenchina</taxon>
        <taxon>Tylenchomorpha</taxon>
        <taxon>Tylenchoidea</taxon>
        <taxon>Meloidogynidae</taxon>
        <taxon>Meloidogyninae</taxon>
        <taxon>Meloidogyne</taxon>
    </lineage>
</organism>
<dbReference type="InterPro" id="IPR024986">
    <property type="entry name" value="Nipped-B_C"/>
</dbReference>
<keyword evidence="7" id="KW-1185">Reference proteome</keyword>
<dbReference type="GO" id="GO:0003682">
    <property type="term" value="F:chromatin binding"/>
    <property type="evidence" value="ECO:0007669"/>
    <property type="project" value="TreeGrafter"/>
</dbReference>
<dbReference type="GO" id="GO:0071169">
    <property type="term" value="P:establishment of protein localization to chromatin"/>
    <property type="evidence" value="ECO:0007669"/>
    <property type="project" value="TreeGrafter"/>
</dbReference>
<evidence type="ECO:0000256" key="3">
    <source>
        <dbReference type="SAM" id="MobiDB-lite"/>
    </source>
</evidence>
<dbReference type="Gene3D" id="1.25.10.10">
    <property type="entry name" value="Leucine-rich Repeat Variant"/>
    <property type="match status" value="1"/>
</dbReference>
<evidence type="ECO:0000313" key="6">
    <source>
        <dbReference type="EMBL" id="KAF7636070.1"/>
    </source>
</evidence>
<dbReference type="CDD" id="cd23958">
    <property type="entry name" value="SCC2"/>
    <property type="match status" value="1"/>
</dbReference>
<dbReference type="SUPFAM" id="SSF48371">
    <property type="entry name" value="ARM repeat"/>
    <property type="match status" value="1"/>
</dbReference>
<dbReference type="GO" id="GO:0140588">
    <property type="term" value="P:chromatin looping"/>
    <property type="evidence" value="ECO:0007669"/>
    <property type="project" value="InterPro"/>
</dbReference>
<proteinExistence type="inferred from homology"/>
<feature type="region of interest" description="Disordered" evidence="3">
    <location>
        <begin position="1"/>
        <end position="20"/>
    </location>
</feature>
<dbReference type="PANTHER" id="PTHR21704">
    <property type="entry name" value="NIPPED-B-LIKE PROTEIN DELANGIN SCC2-RELATED"/>
    <property type="match status" value="1"/>
</dbReference>
<feature type="coiled-coil region" evidence="2">
    <location>
        <begin position="234"/>
        <end position="293"/>
    </location>
</feature>
<accession>A0A8S9ZRN0</accession>
<dbReference type="GO" id="GO:1990414">
    <property type="term" value="P:replication-born double-strand break repair via sister chromatid exchange"/>
    <property type="evidence" value="ECO:0007669"/>
    <property type="project" value="TreeGrafter"/>
</dbReference>
<feature type="compositionally biased region" description="Polar residues" evidence="3">
    <location>
        <begin position="457"/>
        <end position="467"/>
    </location>
</feature>
<evidence type="ECO:0000256" key="4">
    <source>
        <dbReference type="SAM" id="Phobius"/>
    </source>
</evidence>
<dbReference type="OrthoDB" id="418242at2759"/>
<gene>
    <name evidence="6" type="ORF">Mgra_00004518</name>
</gene>
<name>A0A8S9ZRN0_9BILA</name>
<dbReference type="Proteomes" id="UP000605970">
    <property type="component" value="Unassembled WGS sequence"/>
</dbReference>
<feature type="region of interest" description="Disordered" evidence="3">
    <location>
        <begin position="457"/>
        <end position="553"/>
    </location>
</feature>
<evidence type="ECO:0000256" key="1">
    <source>
        <dbReference type="RuleBase" id="RU364107"/>
    </source>
</evidence>
<reference evidence="6" key="1">
    <citation type="journal article" date="2020" name="Ecol. Evol.">
        <title>Genome structure and content of the rice root-knot nematode (Meloidogyne graminicola).</title>
        <authorList>
            <person name="Phan N.T."/>
            <person name="Danchin E.G.J."/>
            <person name="Klopp C."/>
            <person name="Perfus-Barbeoch L."/>
            <person name="Kozlowski D.K."/>
            <person name="Koutsovoulos G.D."/>
            <person name="Lopez-Roques C."/>
            <person name="Bouchez O."/>
            <person name="Zahm M."/>
            <person name="Besnard G."/>
            <person name="Bellafiore S."/>
        </authorList>
    </citation>
    <scope>NUCLEOTIDE SEQUENCE</scope>
    <source>
        <strain evidence="6">VN-18</strain>
    </source>
</reference>
<comment type="caution">
    <text evidence="6">The sequence shown here is derived from an EMBL/GenBank/DDBJ whole genome shotgun (WGS) entry which is preliminary data.</text>
</comment>
<comment type="subcellular location">
    <subcellularLocation>
        <location evidence="1">Nucleus</location>
    </subcellularLocation>
</comment>
<dbReference type="GO" id="GO:0090694">
    <property type="term" value="C:Scc2-Scc4 cohesin loading complex"/>
    <property type="evidence" value="ECO:0007669"/>
    <property type="project" value="TreeGrafter"/>
</dbReference>
<evidence type="ECO:0000256" key="2">
    <source>
        <dbReference type="SAM" id="Coils"/>
    </source>
</evidence>
<evidence type="ECO:0000313" key="7">
    <source>
        <dbReference type="Proteomes" id="UP000605970"/>
    </source>
</evidence>
<keyword evidence="1" id="KW-0539">Nucleus</keyword>
<sequence length="2176" mass="251252">MSQQQQQHPQVFGSSSNYNPEIFHPQQFEQSLFQDVSSQFNQRQQIPNPSMHMDLARWQQYYSQISNPSHGMSSYVGQSIGKNQLNVCETQKLHSEIIRPSTSLGAMIQSTHHPHQQLLFTDQPTSNNYMPDFTSFSAQQQYLLLAQQQQQYLEQQKQQIQQQVMQQVSAYSTASTSSTSYNHNGSLQQQTSHCQQNIFPSKAYNQNLTVSSFEQREKPQIIQKRKSTEDPKVLAQMELELQAKRKEQEDAKQSIFLLPQEILCHTSDFQLVQDDLNKRQLNAKERIQGLQERLQSIPDPIHLAGCHTLSKVSNFIPFPSEIMSSSTLSCFEQQQAEMKKAFEMKKTEDEITDQLIGICPIPPLIEAIQLISQFAFSVESEPLEDIEEEGQEQINKEEYLQRTYTIEKQNNQVMASSTSELLNIPEELIVKQNIEMIEPSNDSFNDTSKWNEQIDTGTKECNQSSHSANEEDNENDGNIDAKKSRSRKRRRSSNENTVDDAKTQTILDRPPTPTEVIKQRELDWNERQRQREEKYNKRNQLCRDNQQSESLDRDSVAKNESFLRFTTLIDQILEQIDEEMCTIPTSTMSLDSACESGFSIEKSVLEELRIEAQKLKAWQKLSDVPTEKLVKLLAILEKNIKEVLIDDEDGTTLYSRIKGTECDETEEAFHELMDERLLKSVDAALTSLCIMTSKRMPKQVLVEDVFERSIQLCKQCLQEVIYLNIDYSSKLQSSKLTKSFDSSFIKRHLSSKNLNTSQLYSRILDLLICFSELARLHSLSETLMIQLSSVCTPPFFVENVPEVQMQAIKLFPIIFAKCPALREAMLVDLLNMVHKLPMTRNIRNSYRLSANESIGNFTVLILQLVQSTVQLPPRKAIQHKDYRQEKILRDSCDSDDLNDKIVLDSFDEAKRLATFFLRGFLGKCTAKAEDDYRRLFQQFLQDILIALYRPMWPVAEMVLIALVDLLVLHFRSKKCDFSLRVASLDYLGIITTHLCKDRMAFAYSPTQEKDRLNSIVKSILFDENAYDPSYNVEEVDISHLSSNEKMRKLEQALFDYIIGTKWDGDVSVEYILLFYAVEWYRETVSDVKDLSNKESIKNKQKMARIIEKGLSMKSFIVGLMDKQHLRRRRHFIAKNGTSLLECDANWVVRYFASRKESSHSFEYYLRCILEGFKPSYAVAIRAKAMKCLAKIVEVDSKVLMDPYVNKIVQDRLIDANASVREATFDLIGKSLISNPDLFDTYCFILLNRTKDTSIAVRKRVVRILKDVVLLRPKHENAPQIFSKIIQRINDEEGVKKMCLETFEQLWMIPSNDNINLNEKVRLLVNTTIFSIMEGSENYIGTLISLLVKNSQEQSINIASRQLVDALVDYVLNLDKEAVLDQKLDDANLVRSKDVQAQLSATLTILSFFAKVRAELLIRHIEVFMPYLSFSNSSTLEARVLKQIIEILEDIIPLMDTYNTSQTLIRQLDSRLNNIVKEGGMALIASAISCMSELKSKFLQTEEQPSICRIFIVYYKFLIKSKNEIEQNKNGSTPTELSPKIVSFLPRTLYSIGSMCRYFDFDILLKNDQRNNLVGISAGFSQESVVRDSVFSILHFYYSHFPDHAISQNALIAFGQLSAGFPEVLRRKELKDIYMGLLVQEKRGCLQLKIQVLKNIACFLYAEEQRALKRAAQVKLDREQHLKQQEDDSFVIDDINDEQQQQGSKLDNLKEMESGSSGLSSSIIQQYWNAILNCYFHNDEAVRINSSQVIHQTLEQGLVTPGSSVPTLIAMSTDSLSEIRTRVDILIRDMNTKYKGLILSKAVDGIRRSFQLQKKIRRDPDKIIRGFRANENPLNKTSRPSVKGEKLPTYSSDVTSLLSVFYINVRTNRQNRRNFLSSLLKIFSEENSEKIDHEEWLYLADNLAHFPYSVMDEPLYVIHQANTIISVSGQNILSQLRQLLLPAQTERRSGSSKDENTFNKSINSEELEEFSVEYIKNHLPEDRERIYKLKKNSHACFILLHLKKFLMHLFGFKEDKVTEYSPTEPTNVYEKPVNRRNIPVFSPDFIFNEIENKNQLVDNDVKIAEDFYKFHEMLLSLDDKKDDEEISALVVEPSVDEEEPIILMLFIKPFYVCIKRIIVPFPPYDFFNFSYCLMYNFISDDIDSHCQNFGHFISPLIFIMNKVITIKFFFLIVGVFR</sequence>
<feature type="compositionally biased region" description="Polar residues" evidence="3">
    <location>
        <begin position="538"/>
        <end position="549"/>
    </location>
</feature>
<keyword evidence="2" id="KW-0175">Coiled coil</keyword>
<dbReference type="InterPro" id="IPR016024">
    <property type="entry name" value="ARM-type_fold"/>
</dbReference>
<keyword evidence="4" id="KW-0812">Transmembrane</keyword>
<dbReference type="EMBL" id="JABEBT010000034">
    <property type="protein sequence ID" value="KAF7636070.1"/>
    <property type="molecule type" value="Genomic_DNA"/>
</dbReference>
<feature type="compositionally biased region" description="Polar residues" evidence="3">
    <location>
        <begin position="1"/>
        <end position="19"/>
    </location>
</feature>
<dbReference type="InterPro" id="IPR011989">
    <property type="entry name" value="ARM-like"/>
</dbReference>
<keyword evidence="1" id="KW-0677">Repeat</keyword>
<keyword evidence="1" id="KW-0131">Cell cycle</keyword>
<dbReference type="InterPro" id="IPR033031">
    <property type="entry name" value="Scc2/Nipped-B"/>
</dbReference>
<dbReference type="GO" id="GO:0061775">
    <property type="term" value="F:cohesin loader activity"/>
    <property type="evidence" value="ECO:0007669"/>
    <property type="project" value="InterPro"/>
</dbReference>
<feature type="transmembrane region" description="Helical" evidence="4">
    <location>
        <begin position="2151"/>
        <end position="2175"/>
    </location>
</feature>
<feature type="compositionally biased region" description="Basic and acidic residues" evidence="3">
    <location>
        <begin position="517"/>
        <end position="536"/>
    </location>
</feature>
<dbReference type="PANTHER" id="PTHR21704:SF18">
    <property type="entry name" value="NIPPED-B-LIKE PROTEIN"/>
    <property type="match status" value="1"/>
</dbReference>
<keyword evidence="4" id="KW-1133">Transmembrane helix</keyword>
<dbReference type="Pfam" id="PF12830">
    <property type="entry name" value="Nipped-B_C"/>
    <property type="match status" value="1"/>
</dbReference>
<evidence type="ECO:0000259" key="5">
    <source>
        <dbReference type="Pfam" id="PF12830"/>
    </source>
</evidence>
<dbReference type="GO" id="GO:0034087">
    <property type="term" value="P:establishment of mitotic sister chromatid cohesion"/>
    <property type="evidence" value="ECO:0007669"/>
    <property type="project" value="TreeGrafter"/>
</dbReference>
<feature type="domain" description="Sister chromatid cohesion C-terminal" evidence="5">
    <location>
        <begin position="1719"/>
        <end position="1923"/>
    </location>
</feature>
<keyword evidence="4" id="KW-0472">Membrane</keyword>
<comment type="similarity">
    <text evidence="1">Belongs to the SCC2/Nipped-B family.</text>
</comment>
<protein>
    <recommendedName>
        <fullName evidence="1">Nipped-B protein</fullName>
    </recommendedName>
</protein>